<evidence type="ECO:0000259" key="2">
    <source>
        <dbReference type="Pfam" id="PF01569"/>
    </source>
</evidence>
<comment type="caution">
    <text evidence="3">The sequence shown here is derived from an EMBL/GenBank/DDBJ whole genome shotgun (WGS) entry which is preliminary data.</text>
</comment>
<organism evidence="3 4">
    <name type="scientific">Gangjinia marincola</name>
    <dbReference type="NCBI Taxonomy" id="578463"/>
    <lineage>
        <taxon>Bacteria</taxon>
        <taxon>Pseudomonadati</taxon>
        <taxon>Bacteroidota</taxon>
        <taxon>Flavobacteriia</taxon>
        <taxon>Flavobacteriales</taxon>
        <taxon>Flavobacteriaceae</taxon>
        <taxon>Gangjinia</taxon>
    </lineage>
</organism>
<sequence>MAAQDVDFTTNSPYETDWVKDGIWTGVGIGVSAYGLYLNLQKDDFTEQELNNLNKDDIAGIDRWVAGNSSESANSLSDIPFYASFAMPLVLLYDKNERSHAGQIAGLYVETMATTAVFYTMSSALIDRTRPLTYDTSLETDERADSKNKSSFLGGHVAATTAATMFAAKVYHDFNPNSKYRKWVWLTAGALPLAVGYLRMEAGKHFLTDNLAGYAVGIACGILVPELHRKKNADISLFPLIGNDYRAMALTYKF</sequence>
<dbReference type="SUPFAM" id="SSF48317">
    <property type="entry name" value="Acid phosphatase/Vanadium-dependent haloperoxidase"/>
    <property type="match status" value="1"/>
</dbReference>
<dbReference type="InterPro" id="IPR000326">
    <property type="entry name" value="PAP2/HPO"/>
</dbReference>
<evidence type="ECO:0000256" key="1">
    <source>
        <dbReference type="SAM" id="Phobius"/>
    </source>
</evidence>
<keyword evidence="4" id="KW-1185">Reference proteome</keyword>
<keyword evidence="1" id="KW-0812">Transmembrane</keyword>
<dbReference type="Gene3D" id="1.20.144.10">
    <property type="entry name" value="Phosphatidic acid phosphatase type 2/haloperoxidase"/>
    <property type="match status" value="1"/>
</dbReference>
<feature type="transmembrane region" description="Helical" evidence="1">
    <location>
        <begin position="211"/>
        <end position="228"/>
    </location>
</feature>
<reference evidence="4" key="1">
    <citation type="journal article" date="2019" name="Int. J. Syst. Evol. Microbiol.">
        <title>The Global Catalogue of Microorganisms (GCM) 10K type strain sequencing project: providing services to taxonomists for standard genome sequencing and annotation.</title>
        <authorList>
            <consortium name="The Broad Institute Genomics Platform"/>
            <consortium name="The Broad Institute Genome Sequencing Center for Infectious Disease"/>
            <person name="Wu L."/>
            <person name="Ma J."/>
        </authorList>
    </citation>
    <scope>NUCLEOTIDE SEQUENCE [LARGE SCALE GENOMIC DNA]</scope>
    <source>
        <strain evidence="4">JCM 16082</strain>
    </source>
</reference>
<name>A0ABP3XV50_9FLAO</name>
<keyword evidence="1" id="KW-1133">Transmembrane helix</keyword>
<dbReference type="Pfam" id="PF01569">
    <property type="entry name" value="PAP2"/>
    <property type="match status" value="1"/>
</dbReference>
<feature type="transmembrane region" description="Helical" evidence="1">
    <location>
        <begin position="152"/>
        <end position="171"/>
    </location>
</feature>
<dbReference type="InterPro" id="IPR036938">
    <property type="entry name" value="PAP2/HPO_sf"/>
</dbReference>
<keyword evidence="1" id="KW-0472">Membrane</keyword>
<feature type="transmembrane region" description="Helical" evidence="1">
    <location>
        <begin position="183"/>
        <end position="199"/>
    </location>
</feature>
<accession>A0ABP3XV50</accession>
<dbReference type="Proteomes" id="UP001500507">
    <property type="component" value="Unassembled WGS sequence"/>
</dbReference>
<dbReference type="EMBL" id="BAAAFG010000016">
    <property type="protein sequence ID" value="GAA0873145.1"/>
    <property type="molecule type" value="Genomic_DNA"/>
</dbReference>
<feature type="domain" description="Phosphatidic acid phosphatase type 2/haloperoxidase" evidence="2">
    <location>
        <begin position="107"/>
        <end position="231"/>
    </location>
</feature>
<gene>
    <name evidence="3" type="ORF">GCM10009117_22920</name>
</gene>
<proteinExistence type="predicted"/>
<protein>
    <recommendedName>
        <fullName evidence="2">Phosphatidic acid phosphatase type 2/haloperoxidase domain-containing protein</fullName>
    </recommendedName>
</protein>
<evidence type="ECO:0000313" key="4">
    <source>
        <dbReference type="Proteomes" id="UP001500507"/>
    </source>
</evidence>
<evidence type="ECO:0000313" key="3">
    <source>
        <dbReference type="EMBL" id="GAA0873145.1"/>
    </source>
</evidence>